<accession>A0A378JPC5</accession>
<name>A0A378JPC5_9GAMM</name>
<dbReference type="AlphaFoldDB" id="A0A378JPC5"/>
<dbReference type="EMBL" id="UGNV01000002">
    <property type="protein sequence ID" value="STX55445.1"/>
    <property type="molecule type" value="Genomic_DNA"/>
</dbReference>
<reference evidence="1 2" key="1">
    <citation type="submission" date="2018-06" db="EMBL/GenBank/DDBJ databases">
        <authorList>
            <consortium name="Pathogen Informatics"/>
            <person name="Doyle S."/>
        </authorList>
    </citation>
    <scope>NUCLEOTIDE SEQUENCE [LARGE SCALE GENOMIC DNA]</scope>
    <source>
        <strain evidence="1 2">NCTC13315</strain>
    </source>
</reference>
<evidence type="ECO:0000313" key="1">
    <source>
        <dbReference type="EMBL" id="STX55445.1"/>
    </source>
</evidence>
<sequence>MRQLHKALDWVIGPQNKDKVSVKAIKKRYETHLPSLAAHWACVDFCDEKNLFLLADGISVGSGFEVGDIAAEAVSPAYIQTLFERIKETFSYVVPLYQRKPLGYAAFCPG</sequence>
<protein>
    <submittedName>
        <fullName evidence="1">Type IV secretory protein VirB4 components</fullName>
    </submittedName>
</protein>
<evidence type="ECO:0000313" key="2">
    <source>
        <dbReference type="Proteomes" id="UP000254968"/>
    </source>
</evidence>
<keyword evidence="2" id="KW-1185">Reference proteome</keyword>
<organism evidence="1 2">
    <name type="scientific">Legionella beliardensis</name>
    <dbReference type="NCBI Taxonomy" id="91822"/>
    <lineage>
        <taxon>Bacteria</taxon>
        <taxon>Pseudomonadati</taxon>
        <taxon>Pseudomonadota</taxon>
        <taxon>Gammaproteobacteria</taxon>
        <taxon>Legionellales</taxon>
        <taxon>Legionellaceae</taxon>
        <taxon>Legionella</taxon>
    </lineage>
</organism>
<gene>
    <name evidence="1" type="ORF">NCTC13315_02817</name>
</gene>
<dbReference type="Proteomes" id="UP000254968">
    <property type="component" value="Unassembled WGS sequence"/>
</dbReference>
<proteinExistence type="predicted"/>